<dbReference type="Proteomes" id="UP000574390">
    <property type="component" value="Unassembled WGS sequence"/>
</dbReference>
<sequence>EDPTISALDETSMHGFTVTNVLSEFVVRNLDPTTELPIVAGKTEIPGLYIGVKFSARLDTGDILLIEAPEGYSFGGNGEICHGFTWITNQGNYLPNSLPTCDGRVMHLIVDEPTAYPSGHTIEYTITTINPIETPSLVRNYWKA</sequence>
<name>A0A7J6RFW3_PEROL</name>
<feature type="non-terminal residue" evidence="1">
    <location>
        <position position="144"/>
    </location>
</feature>
<reference evidence="1 2" key="1">
    <citation type="submission" date="2020-04" db="EMBL/GenBank/DDBJ databases">
        <title>Perkinsus olseni comparative genomics.</title>
        <authorList>
            <person name="Bogema D.R."/>
        </authorList>
    </citation>
    <scope>NUCLEOTIDE SEQUENCE [LARGE SCALE GENOMIC DNA]</scope>
    <source>
        <strain evidence="1">ATCC PRA-205</strain>
    </source>
</reference>
<dbReference type="EMBL" id="JABANM010022594">
    <property type="protein sequence ID" value="KAF4719347.1"/>
    <property type="molecule type" value="Genomic_DNA"/>
</dbReference>
<accession>A0A7J6RFW3</accession>
<evidence type="ECO:0000313" key="1">
    <source>
        <dbReference type="EMBL" id="KAF4719347.1"/>
    </source>
</evidence>
<dbReference type="AlphaFoldDB" id="A0A7J6RFW3"/>
<feature type="non-terminal residue" evidence="1">
    <location>
        <position position="1"/>
    </location>
</feature>
<comment type="caution">
    <text evidence="1">The sequence shown here is derived from an EMBL/GenBank/DDBJ whole genome shotgun (WGS) entry which is preliminary data.</text>
</comment>
<protein>
    <submittedName>
        <fullName evidence="1">Uncharacterized protein</fullName>
    </submittedName>
</protein>
<gene>
    <name evidence="1" type="ORF">FOZ62_019061</name>
</gene>
<evidence type="ECO:0000313" key="2">
    <source>
        <dbReference type="Proteomes" id="UP000574390"/>
    </source>
</evidence>
<proteinExistence type="predicted"/>
<organism evidence="1 2">
    <name type="scientific">Perkinsus olseni</name>
    <name type="common">Perkinsus atlanticus</name>
    <dbReference type="NCBI Taxonomy" id="32597"/>
    <lineage>
        <taxon>Eukaryota</taxon>
        <taxon>Sar</taxon>
        <taxon>Alveolata</taxon>
        <taxon>Perkinsozoa</taxon>
        <taxon>Perkinsea</taxon>
        <taxon>Perkinsida</taxon>
        <taxon>Perkinsidae</taxon>
        <taxon>Perkinsus</taxon>
    </lineage>
</organism>